<dbReference type="SUPFAM" id="SSF46955">
    <property type="entry name" value="Putative DNA-binding domain"/>
    <property type="match status" value="1"/>
</dbReference>
<dbReference type="Proteomes" id="UP001597168">
    <property type="component" value="Unassembled WGS sequence"/>
</dbReference>
<dbReference type="SMART" id="SM00422">
    <property type="entry name" value="HTH_MERR"/>
    <property type="match status" value="1"/>
</dbReference>
<evidence type="ECO:0000256" key="2">
    <source>
        <dbReference type="SAM" id="MobiDB-lite"/>
    </source>
</evidence>
<dbReference type="PANTHER" id="PTHR30204:SF98">
    <property type="entry name" value="HTH-TYPE TRANSCRIPTIONAL REGULATOR ADHR"/>
    <property type="match status" value="1"/>
</dbReference>
<keyword evidence="5" id="KW-1185">Reference proteome</keyword>
<feature type="compositionally biased region" description="Gly residues" evidence="2">
    <location>
        <begin position="221"/>
        <end position="247"/>
    </location>
</feature>
<dbReference type="Gene3D" id="1.10.1660.10">
    <property type="match status" value="1"/>
</dbReference>
<protein>
    <submittedName>
        <fullName evidence="4">MerR family transcriptional regulator</fullName>
    </submittedName>
</protein>
<feature type="compositionally biased region" description="Low complexity" evidence="2">
    <location>
        <begin position="248"/>
        <end position="266"/>
    </location>
</feature>
<sequence>MSVRIAELSRRSGVPVPTIKYYLREGLLPAGELTSPNQARYGDDHLRRLRLVRAMVELGGLSIAAVREVLGALDDPEKSLHKAMGTISAAVAPPDLGRDDEVAHRQVQEFLDRQGWRCRPESYAFRALVGVLATARDVGHDGFADLLDGFARAAVPLAEADLDYVLAAGSKDEALEGVVVGTVLGDAAMAAVRALARRELSGLRAAEEAATGSAEEAPGPGAAGDGPGAGSAGEGSGPGSAGEGSGPGSAREGSGPGSDGADPGRP</sequence>
<proteinExistence type="predicted"/>
<keyword evidence="1" id="KW-0238">DNA-binding</keyword>
<evidence type="ECO:0000313" key="4">
    <source>
        <dbReference type="EMBL" id="MFD1146328.1"/>
    </source>
</evidence>
<dbReference type="PROSITE" id="PS50937">
    <property type="entry name" value="HTH_MERR_2"/>
    <property type="match status" value="1"/>
</dbReference>
<accession>A0ABW3QMU7</accession>
<dbReference type="Pfam" id="PF13411">
    <property type="entry name" value="MerR_1"/>
    <property type="match status" value="1"/>
</dbReference>
<evidence type="ECO:0000256" key="1">
    <source>
        <dbReference type="ARBA" id="ARBA00023125"/>
    </source>
</evidence>
<dbReference type="PANTHER" id="PTHR30204">
    <property type="entry name" value="REDOX-CYCLING DRUG-SENSING TRANSCRIPTIONAL ACTIVATOR SOXR"/>
    <property type="match status" value="1"/>
</dbReference>
<dbReference type="PRINTS" id="PR00040">
    <property type="entry name" value="HTHMERR"/>
</dbReference>
<dbReference type="RefSeq" id="WP_380719958.1">
    <property type="nucleotide sequence ID" value="NZ_JBHTLK010000011.1"/>
</dbReference>
<feature type="domain" description="HTH merR-type" evidence="3">
    <location>
        <begin position="1"/>
        <end position="72"/>
    </location>
</feature>
<comment type="caution">
    <text evidence="4">The sequence shown here is derived from an EMBL/GenBank/DDBJ whole genome shotgun (WGS) entry which is preliminary data.</text>
</comment>
<feature type="compositionally biased region" description="Low complexity" evidence="2">
    <location>
        <begin position="208"/>
        <end position="220"/>
    </location>
</feature>
<dbReference type="InterPro" id="IPR047057">
    <property type="entry name" value="MerR_fam"/>
</dbReference>
<organism evidence="4 5">
    <name type="scientific">Saccharothrix hoggarensis</name>
    <dbReference type="NCBI Taxonomy" id="913853"/>
    <lineage>
        <taxon>Bacteria</taxon>
        <taxon>Bacillati</taxon>
        <taxon>Actinomycetota</taxon>
        <taxon>Actinomycetes</taxon>
        <taxon>Pseudonocardiales</taxon>
        <taxon>Pseudonocardiaceae</taxon>
        <taxon>Saccharothrix</taxon>
    </lineage>
</organism>
<gene>
    <name evidence="4" type="ORF">ACFQ3T_04255</name>
</gene>
<reference evidence="5" key="1">
    <citation type="journal article" date="2019" name="Int. J. Syst. Evol. Microbiol.">
        <title>The Global Catalogue of Microorganisms (GCM) 10K type strain sequencing project: providing services to taxonomists for standard genome sequencing and annotation.</title>
        <authorList>
            <consortium name="The Broad Institute Genomics Platform"/>
            <consortium name="The Broad Institute Genome Sequencing Center for Infectious Disease"/>
            <person name="Wu L."/>
            <person name="Ma J."/>
        </authorList>
    </citation>
    <scope>NUCLEOTIDE SEQUENCE [LARGE SCALE GENOMIC DNA]</scope>
    <source>
        <strain evidence="5">CCUG 60214</strain>
    </source>
</reference>
<dbReference type="CDD" id="cd04780">
    <property type="entry name" value="HTH_MerR-like_sg5"/>
    <property type="match status" value="1"/>
</dbReference>
<dbReference type="InterPro" id="IPR009061">
    <property type="entry name" value="DNA-bd_dom_put_sf"/>
</dbReference>
<dbReference type="InterPro" id="IPR000551">
    <property type="entry name" value="MerR-type_HTH_dom"/>
</dbReference>
<feature type="region of interest" description="Disordered" evidence="2">
    <location>
        <begin position="206"/>
        <end position="266"/>
    </location>
</feature>
<name>A0ABW3QMU7_9PSEU</name>
<dbReference type="EMBL" id="JBHTLK010000011">
    <property type="protein sequence ID" value="MFD1146328.1"/>
    <property type="molecule type" value="Genomic_DNA"/>
</dbReference>
<evidence type="ECO:0000313" key="5">
    <source>
        <dbReference type="Proteomes" id="UP001597168"/>
    </source>
</evidence>
<evidence type="ECO:0000259" key="3">
    <source>
        <dbReference type="PROSITE" id="PS50937"/>
    </source>
</evidence>